<organism evidence="2">
    <name type="scientific">uncultured Paludibacter sp</name>
    <dbReference type="NCBI Taxonomy" id="497635"/>
    <lineage>
        <taxon>Bacteria</taxon>
        <taxon>Pseudomonadati</taxon>
        <taxon>Bacteroidota</taxon>
        <taxon>Bacteroidia</taxon>
        <taxon>Bacteroidales</taxon>
        <taxon>Paludibacteraceae</taxon>
        <taxon>Paludibacter</taxon>
        <taxon>environmental samples</taxon>
    </lineage>
</organism>
<feature type="signal peptide" evidence="1">
    <location>
        <begin position="1"/>
        <end position="19"/>
    </location>
</feature>
<evidence type="ECO:0008006" key="3">
    <source>
        <dbReference type="Google" id="ProtNLM"/>
    </source>
</evidence>
<proteinExistence type="predicted"/>
<accession>A0A653A5T8</accession>
<evidence type="ECO:0000313" key="2">
    <source>
        <dbReference type="EMBL" id="VBB43377.1"/>
    </source>
</evidence>
<name>A0A653A5T8_9BACT</name>
<sequence>MRKISLYFVFLIFSINVFAQDFRPGKVIMLNNDTLEGFIKYQSDKRNGNECLFRNLSNKTTNIYYPKDIKGYIFKNEKRTYQSDSVWVDNYMDFAFFEKLVLGKINLFYWFTNEHNSDYYIQKENSKLIPLPFSGKERYVIKENSKKLQTIFTTNNIDSLKKYMSDVPQIFPEIEKINYPRHSTMINLVEHYNYLSTGVKNKNDIIKATKRQQFICAGIEYSKYKTRWYEIWGGIKYSINPSKKNENFFITTGVFYSLAGDLSDSIKIKIPLSVEYIFSQKKIQPYFIFGYNFYIYKEPPFIPVAFIGLGTNIKVKDNIHINISTTAQLGILPLPQWYNSFNILSGVKLKI</sequence>
<keyword evidence="1" id="KW-0732">Signal</keyword>
<reference evidence="2" key="1">
    <citation type="submission" date="2018-07" db="EMBL/GenBank/DDBJ databases">
        <authorList>
            <consortium name="Genoscope - CEA"/>
            <person name="William W."/>
        </authorList>
    </citation>
    <scope>NUCLEOTIDE SEQUENCE</scope>
    <source>
        <strain evidence="2">IK1</strain>
    </source>
</reference>
<feature type="chain" id="PRO_5024898395" description="Outer membrane protein beta-barrel domain-containing protein" evidence="1">
    <location>
        <begin position="20"/>
        <end position="351"/>
    </location>
</feature>
<dbReference type="AlphaFoldDB" id="A0A653A5T8"/>
<dbReference type="EMBL" id="UPXZ01000004">
    <property type="protein sequence ID" value="VBB43377.1"/>
    <property type="molecule type" value="Genomic_DNA"/>
</dbReference>
<gene>
    <name evidence="2" type="ORF">TRIP_D120044</name>
</gene>
<protein>
    <recommendedName>
        <fullName evidence="3">Outer membrane protein beta-barrel domain-containing protein</fullName>
    </recommendedName>
</protein>
<evidence type="ECO:0000256" key="1">
    <source>
        <dbReference type="SAM" id="SignalP"/>
    </source>
</evidence>